<protein>
    <submittedName>
        <fullName evidence="1">Uncharacterized protein</fullName>
    </submittedName>
</protein>
<proteinExistence type="predicted"/>
<dbReference type="EMBL" id="LR796697">
    <property type="protein sequence ID" value="CAB4160213.1"/>
    <property type="molecule type" value="Genomic_DNA"/>
</dbReference>
<accession>A0A6J5NN06</accession>
<gene>
    <name evidence="1" type="ORF">UFOVP723_103</name>
</gene>
<sequence length="79" mass="9216">MEKETLEEREPYWDLVDAKAEQNNTIGLDAYAKGVQDGAKWQAERMYSEEEVLALILQFNDDKPGSFDASQWFEQNKKQ</sequence>
<organism evidence="1">
    <name type="scientific">uncultured Caudovirales phage</name>
    <dbReference type="NCBI Taxonomy" id="2100421"/>
    <lineage>
        <taxon>Viruses</taxon>
        <taxon>Duplodnaviria</taxon>
        <taxon>Heunggongvirae</taxon>
        <taxon>Uroviricota</taxon>
        <taxon>Caudoviricetes</taxon>
        <taxon>Peduoviridae</taxon>
        <taxon>Maltschvirus</taxon>
        <taxon>Maltschvirus maltsch</taxon>
    </lineage>
</organism>
<evidence type="ECO:0000313" key="1">
    <source>
        <dbReference type="EMBL" id="CAB4160213.1"/>
    </source>
</evidence>
<reference evidence="1" key="1">
    <citation type="submission" date="2020-04" db="EMBL/GenBank/DDBJ databases">
        <authorList>
            <person name="Chiriac C."/>
            <person name="Salcher M."/>
            <person name="Ghai R."/>
            <person name="Kavagutti S V."/>
        </authorList>
    </citation>
    <scope>NUCLEOTIDE SEQUENCE</scope>
</reference>
<name>A0A6J5NN06_9CAUD</name>